<dbReference type="InterPro" id="IPR002298">
    <property type="entry name" value="DNA_polymerase_A"/>
</dbReference>
<dbReference type="EMBL" id="LR798201">
    <property type="protein sequence ID" value="CAB5162372.1"/>
    <property type="molecule type" value="Genomic_DNA"/>
</dbReference>
<name>A0A6J7W8A2_9CAUD</name>
<dbReference type="GO" id="GO:0006261">
    <property type="term" value="P:DNA-templated DNA replication"/>
    <property type="evidence" value="ECO:0007669"/>
    <property type="project" value="InterPro"/>
</dbReference>
<proteinExistence type="predicted"/>
<organism evidence="4">
    <name type="scientific">uncultured Caudovirales phage</name>
    <dbReference type="NCBI Taxonomy" id="2100421"/>
    <lineage>
        <taxon>Viruses</taxon>
        <taxon>Duplodnaviria</taxon>
        <taxon>Heunggongvirae</taxon>
        <taxon>Uroviricota</taxon>
        <taxon>Caudoviricetes</taxon>
        <taxon>Peduoviridae</taxon>
        <taxon>Maltschvirus</taxon>
        <taxon>Maltschvirus maltsch</taxon>
    </lineage>
</organism>
<dbReference type="SMART" id="SM00482">
    <property type="entry name" value="POLAc"/>
    <property type="match status" value="1"/>
</dbReference>
<gene>
    <name evidence="4" type="ORF">UFOVP151_23</name>
</gene>
<keyword evidence="4" id="KW-0808">Transferase</keyword>
<keyword evidence="4" id="KW-0548">Nucleotidyltransferase</keyword>
<dbReference type="SUPFAM" id="SSF56672">
    <property type="entry name" value="DNA/RNA polymerases"/>
    <property type="match status" value="1"/>
</dbReference>
<dbReference type="GO" id="GO:0006302">
    <property type="term" value="P:double-strand break repair"/>
    <property type="evidence" value="ECO:0007669"/>
    <property type="project" value="TreeGrafter"/>
</dbReference>
<dbReference type="Pfam" id="PF00476">
    <property type="entry name" value="DNA_pol_A"/>
    <property type="match status" value="1"/>
</dbReference>
<evidence type="ECO:0000256" key="2">
    <source>
        <dbReference type="ARBA" id="ARBA00023109"/>
    </source>
</evidence>
<dbReference type="Gene3D" id="1.10.150.20">
    <property type="entry name" value="5' to 3' exonuclease, C-terminal subdomain"/>
    <property type="match status" value="1"/>
</dbReference>
<dbReference type="GO" id="GO:0039693">
    <property type="term" value="P:viral DNA genome replication"/>
    <property type="evidence" value="ECO:0007669"/>
    <property type="project" value="UniProtKB-KW"/>
</dbReference>
<dbReference type="GO" id="GO:0003677">
    <property type="term" value="F:DNA binding"/>
    <property type="evidence" value="ECO:0007669"/>
    <property type="project" value="InterPro"/>
</dbReference>
<dbReference type="InterPro" id="IPR043502">
    <property type="entry name" value="DNA/RNA_pol_sf"/>
</dbReference>
<evidence type="ECO:0000313" key="4">
    <source>
        <dbReference type="EMBL" id="CAB5162372.1"/>
    </source>
</evidence>
<keyword evidence="4" id="KW-0239">DNA-directed DNA polymerase</keyword>
<evidence type="ECO:0000256" key="1">
    <source>
        <dbReference type="ARBA" id="ARBA00022705"/>
    </source>
</evidence>
<keyword evidence="1" id="KW-0235">DNA replication</keyword>
<sequence length="692" mass="77468">MKLWCDLETYSTVPIKNGTHAYAEQAEILLWAYAIDDGPEQVWDVASGAPIPVDLWWATREESAEYWWHNGGMFDRVIVKHAMPELYEAMPADRWRDTMVQALAHSLPGALAALCDVLNIEADDAKDKEGRVLIHLFCKPPAKNLKRGRATAATHPAEWAKFIEYAKSDIRAMRAAHKKMPKWNYPNNKQELDLWLLDQEINMRGMAVDLELANAAIRLVDHEKARLSERTAELTGGAVESTRQVTATLAHILAEYNVTLPDMQASTLERRIQDPNLPFALRELLAVRLQASATSSTKYRALINGASSDGRLRGTLQFDGASRTGRWAGRLFQPQNLSRVPKHIAKQWDLAIDSIKHECADLFFTNLMELAGSCVRGAIVAPEGKRLVVADLSNIEGRVLAWLAGEEWKLEAFRAYDRQEGPDLYKLAYAKSFGIKPEAVTDDQRQVGKVQELALGYEGGVGAFLTFAAAYGIDLEAMGALAFSTLPADIREESNGFYDWMVKQKRPTFGLTRRAFVVCDGFKRSWRAAHPATVNFWKELGDAVIAATNNKGIVFDVRMLRVRCDGAWLRIRLPSGRFLCYPSPKIEDGKWSYMGIDQYSRQWQRVYSYSGKIAENVTQAVARDVIAHGMTLADQHGYTPITSIHDEVPCETPDTEDFNTNGLCALLATNPDWCPDLPLAAAGFQANRYRKG</sequence>
<reference evidence="4" key="1">
    <citation type="submission" date="2020-05" db="EMBL/GenBank/DDBJ databases">
        <authorList>
            <person name="Chiriac C."/>
            <person name="Salcher M."/>
            <person name="Ghai R."/>
            <person name="Kavagutti S V."/>
        </authorList>
    </citation>
    <scope>NUCLEOTIDE SEQUENCE</scope>
</reference>
<keyword evidence="2" id="KW-1194">Viral DNA replication</keyword>
<dbReference type="Gene3D" id="3.30.70.370">
    <property type="match status" value="1"/>
</dbReference>
<dbReference type="PANTHER" id="PTHR10133:SF27">
    <property type="entry name" value="DNA POLYMERASE NU"/>
    <property type="match status" value="1"/>
</dbReference>
<protein>
    <submittedName>
        <fullName evidence="4">DNA-directed DNA polymerase, family A, palm domain containing protein</fullName>
    </submittedName>
</protein>
<dbReference type="PANTHER" id="PTHR10133">
    <property type="entry name" value="DNA POLYMERASE I"/>
    <property type="match status" value="1"/>
</dbReference>
<feature type="domain" description="DNA-directed DNA polymerase family A palm" evidence="3">
    <location>
        <begin position="372"/>
        <end position="656"/>
    </location>
</feature>
<evidence type="ECO:0000259" key="3">
    <source>
        <dbReference type="SMART" id="SM00482"/>
    </source>
</evidence>
<dbReference type="GO" id="GO:0003887">
    <property type="term" value="F:DNA-directed DNA polymerase activity"/>
    <property type="evidence" value="ECO:0007669"/>
    <property type="project" value="UniProtKB-KW"/>
</dbReference>
<accession>A0A6J7W8A2</accession>
<dbReference type="InterPro" id="IPR012337">
    <property type="entry name" value="RNaseH-like_sf"/>
</dbReference>
<dbReference type="SUPFAM" id="SSF53098">
    <property type="entry name" value="Ribonuclease H-like"/>
    <property type="match status" value="1"/>
</dbReference>
<dbReference type="InterPro" id="IPR001098">
    <property type="entry name" value="DNA-dir_DNA_pol_A_palm_dom"/>
</dbReference>